<reference evidence="1 2" key="1">
    <citation type="journal article" date="2017" name="Nat. Commun.">
        <title>Genome assembly with in vitro proximity ligation data and whole-genome triplication in lettuce.</title>
        <authorList>
            <person name="Reyes-Chin-Wo S."/>
            <person name="Wang Z."/>
            <person name="Yang X."/>
            <person name="Kozik A."/>
            <person name="Arikit S."/>
            <person name="Song C."/>
            <person name="Xia L."/>
            <person name="Froenicke L."/>
            <person name="Lavelle D.O."/>
            <person name="Truco M.J."/>
            <person name="Xia R."/>
            <person name="Zhu S."/>
            <person name="Xu C."/>
            <person name="Xu H."/>
            <person name="Xu X."/>
            <person name="Cox K."/>
            <person name="Korf I."/>
            <person name="Meyers B.C."/>
            <person name="Michelmore R.W."/>
        </authorList>
    </citation>
    <scope>NUCLEOTIDE SEQUENCE [LARGE SCALE GENOMIC DNA]</scope>
    <source>
        <strain evidence="2">cv. Salinas</strain>
        <tissue evidence="1">Seedlings</tissue>
    </source>
</reference>
<evidence type="ECO:0000313" key="2">
    <source>
        <dbReference type="Proteomes" id="UP000235145"/>
    </source>
</evidence>
<dbReference type="AlphaFoldDB" id="A0A9R1UR49"/>
<name>A0A9R1UR49_LACSA</name>
<accession>A0A9R1UR49</accession>
<dbReference type="Proteomes" id="UP000235145">
    <property type="component" value="Unassembled WGS sequence"/>
</dbReference>
<organism evidence="1 2">
    <name type="scientific">Lactuca sativa</name>
    <name type="common">Garden lettuce</name>
    <dbReference type="NCBI Taxonomy" id="4236"/>
    <lineage>
        <taxon>Eukaryota</taxon>
        <taxon>Viridiplantae</taxon>
        <taxon>Streptophyta</taxon>
        <taxon>Embryophyta</taxon>
        <taxon>Tracheophyta</taxon>
        <taxon>Spermatophyta</taxon>
        <taxon>Magnoliopsida</taxon>
        <taxon>eudicotyledons</taxon>
        <taxon>Gunneridae</taxon>
        <taxon>Pentapetalae</taxon>
        <taxon>asterids</taxon>
        <taxon>campanulids</taxon>
        <taxon>Asterales</taxon>
        <taxon>Asteraceae</taxon>
        <taxon>Cichorioideae</taxon>
        <taxon>Cichorieae</taxon>
        <taxon>Lactucinae</taxon>
        <taxon>Lactuca</taxon>
    </lineage>
</organism>
<sequence>MSKKSTVNNPKSCDCGFPEHILTSTTPNNPWIHFMVYNEMLVFDVVEGMKAELIALKTEVENVKEDMVYMKKEKLVDGMKADLVALNIEVEKVKEVMDK</sequence>
<proteinExistence type="predicted"/>
<dbReference type="EMBL" id="NBSK02000008">
    <property type="protein sequence ID" value="KAJ0192001.1"/>
    <property type="molecule type" value="Genomic_DNA"/>
</dbReference>
<gene>
    <name evidence="1" type="ORF">LSAT_V11C800444980</name>
</gene>
<protein>
    <submittedName>
        <fullName evidence="1">Uncharacterized protein</fullName>
    </submittedName>
</protein>
<comment type="caution">
    <text evidence="1">The sequence shown here is derived from an EMBL/GenBank/DDBJ whole genome shotgun (WGS) entry which is preliminary data.</text>
</comment>
<evidence type="ECO:0000313" key="1">
    <source>
        <dbReference type="EMBL" id="KAJ0192001.1"/>
    </source>
</evidence>
<keyword evidence="2" id="KW-1185">Reference proteome</keyword>